<gene>
    <name evidence="1" type="ORF">POCTA_138.1.T1530126</name>
</gene>
<protein>
    <submittedName>
        <fullName evidence="1">Uncharacterized protein</fullName>
    </submittedName>
</protein>
<keyword evidence="2" id="KW-1185">Reference proteome</keyword>
<proteinExistence type="predicted"/>
<reference evidence="1" key="1">
    <citation type="submission" date="2021-01" db="EMBL/GenBank/DDBJ databases">
        <authorList>
            <consortium name="Genoscope - CEA"/>
            <person name="William W."/>
        </authorList>
    </citation>
    <scope>NUCLEOTIDE SEQUENCE</scope>
</reference>
<sequence>MSEKIKSIEIKYIKKYHSVLESHQIICLYPLVKMYFHINYDLTCAIANFINQYSDLSIFKIFKAEQQQKGDTSQPQTEQQVQQDKDDITWDHFKFTIKDKEGKEEKEIKLISTMVDKLEKLQENMQGFKEQLFIQFSIWNEDQIYAYLSKCIKVINYIEQKQKTIMDGNSDTQNLEEEIVEQLKNEKE</sequence>
<dbReference type="EMBL" id="CAJJDP010000155">
    <property type="protein sequence ID" value="CAD8211273.1"/>
    <property type="molecule type" value="Genomic_DNA"/>
</dbReference>
<dbReference type="OMA" id="QIICLYP"/>
<dbReference type="OrthoDB" id="311936at2759"/>
<dbReference type="AlphaFoldDB" id="A0A8S1YD02"/>
<evidence type="ECO:0000313" key="1">
    <source>
        <dbReference type="EMBL" id="CAD8211273.1"/>
    </source>
</evidence>
<dbReference type="Proteomes" id="UP000683925">
    <property type="component" value="Unassembled WGS sequence"/>
</dbReference>
<accession>A0A8S1YD02</accession>
<comment type="caution">
    <text evidence="1">The sequence shown here is derived from an EMBL/GenBank/DDBJ whole genome shotgun (WGS) entry which is preliminary data.</text>
</comment>
<organism evidence="1 2">
    <name type="scientific">Paramecium octaurelia</name>
    <dbReference type="NCBI Taxonomy" id="43137"/>
    <lineage>
        <taxon>Eukaryota</taxon>
        <taxon>Sar</taxon>
        <taxon>Alveolata</taxon>
        <taxon>Ciliophora</taxon>
        <taxon>Intramacronucleata</taxon>
        <taxon>Oligohymenophorea</taxon>
        <taxon>Peniculida</taxon>
        <taxon>Parameciidae</taxon>
        <taxon>Paramecium</taxon>
    </lineage>
</organism>
<evidence type="ECO:0000313" key="2">
    <source>
        <dbReference type="Proteomes" id="UP000683925"/>
    </source>
</evidence>
<name>A0A8S1YD02_PAROT</name>